<keyword evidence="2" id="KW-0809">Transit peptide</keyword>
<comment type="caution">
    <text evidence="4">The sequence shown here is derived from an EMBL/GenBank/DDBJ whole genome shotgun (WGS) entry which is preliminary data.</text>
</comment>
<reference evidence="4 5" key="1">
    <citation type="submission" date="2018-04" db="EMBL/GenBank/DDBJ databases">
        <title>Genomic Encyclopedia of Archaeal and Bacterial Type Strains, Phase II (KMG-II): from individual species to whole genera.</title>
        <authorList>
            <person name="Goeker M."/>
        </authorList>
    </citation>
    <scope>NUCLEOTIDE SEQUENCE [LARGE SCALE GENOMIC DNA]</scope>
    <source>
        <strain evidence="4 5">DSM 29329</strain>
    </source>
</reference>
<evidence type="ECO:0000313" key="4">
    <source>
        <dbReference type="EMBL" id="PTX48352.1"/>
    </source>
</evidence>
<keyword evidence="5" id="KW-1185">Reference proteome</keyword>
<dbReference type="PANTHER" id="PTHR21013:SF10">
    <property type="entry name" value="ATP SYNTHASE MITOCHONDRIAL F1 COMPLEX ASSEMBLY FACTOR 2"/>
    <property type="match status" value="1"/>
</dbReference>
<accession>A0A2T6AX12</accession>
<dbReference type="InterPro" id="IPR023335">
    <property type="entry name" value="ATP12_ortho_dom_sf"/>
</dbReference>
<dbReference type="RefSeq" id="WP_107975792.1">
    <property type="nucleotide sequence ID" value="NZ_BMEZ01000011.1"/>
</dbReference>
<sequence length="241" mass="27017">MSEWAPKRFWKDAAVVPEDGLWLVELDGRRVKTPAKATLTLPTEPLAQAVAEEWQAQGERIDPGSMPFTRTANSALDKVRHQRAAVVEMLAEYGDADLLCYRADRPEDLAERQRQEWDPFLDWAAEAYGARLEPRAGIMHAPQDGAALARLRAQVDALGPFRLAAFHDLVALSGSLVLALAAAERQAEAEEIWQVSRLDERFQEEQWGHDEEAAEVAEIKRLSFLQAERFYRLAEGETGPA</sequence>
<dbReference type="InterPro" id="IPR011419">
    <property type="entry name" value="ATP12_ATP_synth-F1-assembly"/>
</dbReference>
<name>A0A2T6AX12_9RHOB</name>
<dbReference type="Gene3D" id="3.30.2180.10">
    <property type="entry name" value="ATP12-like"/>
    <property type="match status" value="1"/>
</dbReference>
<dbReference type="GO" id="GO:0043461">
    <property type="term" value="P:proton-transporting ATP synthase complex assembly"/>
    <property type="evidence" value="ECO:0007669"/>
    <property type="project" value="InterPro"/>
</dbReference>
<comment type="similarity">
    <text evidence="1">Belongs to the ATP12 family.</text>
</comment>
<gene>
    <name evidence="4" type="ORF">C8N44_10942</name>
</gene>
<dbReference type="Pfam" id="PF07542">
    <property type="entry name" value="ATP12"/>
    <property type="match status" value="1"/>
</dbReference>
<dbReference type="Gene3D" id="1.10.3580.10">
    <property type="entry name" value="ATP12 ATPase"/>
    <property type="match status" value="1"/>
</dbReference>
<organism evidence="4 5">
    <name type="scientific">Allosediminivita pacifica</name>
    <dbReference type="NCBI Taxonomy" id="1267769"/>
    <lineage>
        <taxon>Bacteria</taxon>
        <taxon>Pseudomonadati</taxon>
        <taxon>Pseudomonadota</taxon>
        <taxon>Alphaproteobacteria</taxon>
        <taxon>Rhodobacterales</taxon>
        <taxon>Paracoccaceae</taxon>
        <taxon>Allosediminivita</taxon>
    </lineage>
</organism>
<protein>
    <submittedName>
        <fullName evidence="4">Chaperone required for assembly of F1-ATPase</fullName>
    </submittedName>
</protein>
<dbReference type="InterPro" id="IPR042272">
    <property type="entry name" value="ATP12_ATP_synth-F1-assembly_N"/>
</dbReference>
<evidence type="ECO:0000256" key="2">
    <source>
        <dbReference type="ARBA" id="ARBA00022946"/>
    </source>
</evidence>
<dbReference type="PANTHER" id="PTHR21013">
    <property type="entry name" value="ATP SYNTHASE MITOCHONDRIAL F1 COMPLEX ASSEMBLY FACTOR 2/ATP12 PROTEIN, MITOCHONDRIAL PRECURSOR"/>
    <property type="match status" value="1"/>
</dbReference>
<proteinExistence type="inferred from homology"/>
<dbReference type="EMBL" id="QBKN01000009">
    <property type="protein sequence ID" value="PTX48352.1"/>
    <property type="molecule type" value="Genomic_DNA"/>
</dbReference>
<dbReference type="AlphaFoldDB" id="A0A2T6AX12"/>
<dbReference type="SUPFAM" id="SSF160909">
    <property type="entry name" value="ATP12-like"/>
    <property type="match status" value="1"/>
</dbReference>
<evidence type="ECO:0000256" key="3">
    <source>
        <dbReference type="ARBA" id="ARBA00023186"/>
    </source>
</evidence>
<evidence type="ECO:0000313" key="5">
    <source>
        <dbReference type="Proteomes" id="UP000244069"/>
    </source>
</evidence>
<dbReference type="OrthoDB" id="9797825at2"/>
<keyword evidence="3" id="KW-0143">Chaperone</keyword>
<evidence type="ECO:0000256" key="1">
    <source>
        <dbReference type="ARBA" id="ARBA00008231"/>
    </source>
</evidence>
<dbReference type="Proteomes" id="UP000244069">
    <property type="component" value="Unassembled WGS sequence"/>
</dbReference>